<name>T5LX68_9LACT</name>
<organism evidence="1 2">
    <name type="scientific">Granulicatella elegans ATCC 700633</name>
    <dbReference type="NCBI Taxonomy" id="626369"/>
    <lineage>
        <taxon>Bacteria</taxon>
        <taxon>Bacillati</taxon>
        <taxon>Bacillota</taxon>
        <taxon>Bacilli</taxon>
        <taxon>Lactobacillales</taxon>
        <taxon>Carnobacteriaceae</taxon>
        <taxon>Granulicatella</taxon>
    </lineage>
</organism>
<proteinExistence type="predicted"/>
<gene>
    <name evidence="1" type="ORF">HMPREF0446_01731</name>
</gene>
<dbReference type="AlphaFoldDB" id="T5LX68"/>
<dbReference type="HOGENOM" id="CLU_2788038_0_0_9"/>
<evidence type="ECO:0000313" key="1">
    <source>
        <dbReference type="EMBL" id="EQM96943.1"/>
    </source>
</evidence>
<comment type="caution">
    <text evidence="1">The sequence shown here is derived from an EMBL/GenBank/DDBJ whole genome shotgun (WGS) entry which is preliminary data.</text>
</comment>
<keyword evidence="2" id="KW-1185">Reference proteome</keyword>
<evidence type="ECO:0000313" key="2">
    <source>
        <dbReference type="Proteomes" id="UP000002939"/>
    </source>
</evidence>
<protein>
    <submittedName>
        <fullName evidence="1">Uncharacterized protein</fullName>
    </submittedName>
</protein>
<dbReference type="OrthoDB" id="9932688at2"/>
<dbReference type="Proteomes" id="UP000002939">
    <property type="component" value="Unassembled WGS sequence"/>
</dbReference>
<dbReference type="RefSeq" id="WP_020991436.1">
    <property type="nucleotide sequence ID" value="NZ_KI391971.1"/>
</dbReference>
<dbReference type="EMBL" id="ACRF02000016">
    <property type="protein sequence ID" value="EQM96943.1"/>
    <property type="molecule type" value="Genomic_DNA"/>
</dbReference>
<accession>T5LX68</accession>
<sequence>MGLRLNKDEFLKKEKVILPEDIELPSLEEEYDFDSFGDSFIMMPKMEEDQRQKNLEKNIKKEWLEPIDNKEEK</sequence>
<reference evidence="1" key="1">
    <citation type="submission" date="2011-10" db="EMBL/GenBank/DDBJ databases">
        <title>The Genome Sequence of Granulicatella elegans ATCC 700633.</title>
        <authorList>
            <consortium name="The Broad Institute Genome Sequencing Platform"/>
            <consortium name="The Broad Institute Genome Sequencing Center for Infectious Disease"/>
            <person name="Earl A."/>
            <person name="Ward D."/>
            <person name="Feldgarden M."/>
            <person name="Gevers D."/>
            <person name="Sibley C.D."/>
            <person name="Field T.R."/>
            <person name="Grinwis M."/>
            <person name="Eshaghurshan C.S."/>
            <person name="Surette M.G."/>
            <person name="Young S.K."/>
            <person name="Zeng Q."/>
            <person name="Gargeya S."/>
            <person name="Fitzgerald M."/>
            <person name="Haas B."/>
            <person name="Abouelleil A."/>
            <person name="Alvarado L."/>
            <person name="Arachchi H.M."/>
            <person name="Berlin A."/>
            <person name="Brown A."/>
            <person name="Chapman S.B."/>
            <person name="Chen Z."/>
            <person name="Dunbar C."/>
            <person name="Freedman E."/>
            <person name="Gearin G."/>
            <person name="Goldberg J."/>
            <person name="Griggs A."/>
            <person name="Gujja S."/>
            <person name="Heiman D."/>
            <person name="Howarth C."/>
            <person name="Larson L."/>
            <person name="Lui A."/>
            <person name="MacDonald P.J.P."/>
            <person name="Montmayeur A."/>
            <person name="Murphy C."/>
            <person name="Neiman D."/>
            <person name="Pearson M."/>
            <person name="Priest M."/>
            <person name="Roberts A."/>
            <person name="Saif S."/>
            <person name="Shea T."/>
            <person name="Shenoy N."/>
            <person name="Sisk P."/>
            <person name="Stolte C."/>
            <person name="Sykes S."/>
            <person name="Wortman J."/>
            <person name="Nusbaum C."/>
            <person name="Birren B."/>
        </authorList>
    </citation>
    <scope>NUCLEOTIDE SEQUENCE [LARGE SCALE GENOMIC DNA]</scope>
    <source>
        <strain evidence="1">ATCC 700633</strain>
    </source>
</reference>